<dbReference type="InterPro" id="IPR016135">
    <property type="entry name" value="UBQ-conjugating_enzyme/RWD"/>
</dbReference>
<dbReference type="SUPFAM" id="SSF46934">
    <property type="entry name" value="UBA-like"/>
    <property type="match status" value="1"/>
</dbReference>
<dbReference type="STRING" id="6239.C06E2.7.1"/>
<dbReference type="RefSeq" id="NP_509501.2">
    <property type="nucleotide sequence ID" value="NM_077100.6"/>
</dbReference>
<evidence type="ECO:0000259" key="3">
    <source>
        <dbReference type="PROSITE" id="PS50030"/>
    </source>
</evidence>
<dbReference type="OrthoDB" id="5806393at2759"/>
<feature type="domain" description="UBA" evidence="3">
    <location>
        <begin position="132"/>
        <end position="176"/>
    </location>
</feature>
<dbReference type="GO" id="GO:0005524">
    <property type="term" value="F:ATP binding"/>
    <property type="evidence" value="ECO:0007669"/>
    <property type="project" value="UniProtKB-KW"/>
</dbReference>
<dbReference type="SMART" id="SM00165">
    <property type="entry name" value="UBA"/>
    <property type="match status" value="1"/>
</dbReference>
<evidence type="ECO:0000313" key="5">
    <source>
        <dbReference type="EMBL" id="CCD63326.1"/>
    </source>
</evidence>
<dbReference type="HOGENOM" id="CLU_1338604_0_0_1"/>
<proteinExistence type="predicted"/>
<evidence type="ECO:0000256" key="1">
    <source>
        <dbReference type="ARBA" id="ARBA00022741"/>
    </source>
</evidence>
<dbReference type="UCSC" id="C06E2.7">
    <property type="organism name" value="c. elegans"/>
</dbReference>
<dbReference type="PROSITE" id="PS50030">
    <property type="entry name" value="UBA"/>
    <property type="match status" value="1"/>
</dbReference>
<protein>
    <submittedName>
        <fullName evidence="5">UBiquitin Conjugating enzyme</fullName>
    </submittedName>
</protein>
<keyword evidence="2" id="KW-0067">ATP-binding</keyword>
<dbReference type="Proteomes" id="UP000001940">
    <property type="component" value="Chromosome X"/>
</dbReference>
<dbReference type="PhylomeDB" id="Q17720"/>
<dbReference type="PANTHER" id="PTHR24068">
    <property type="entry name" value="UBIQUITIN-CONJUGATING ENZYME E2"/>
    <property type="match status" value="1"/>
</dbReference>
<reference evidence="5 6" key="1">
    <citation type="journal article" date="1998" name="Science">
        <title>Genome sequence of the nematode C. elegans: a platform for investigating biology.</title>
        <authorList>
            <consortium name="The C. elegans sequencing consortium"/>
            <person name="Sulson J.E."/>
            <person name="Waterston R."/>
        </authorList>
    </citation>
    <scope>NUCLEOTIDE SEQUENCE [LARGE SCALE GENOMIC DNA]</scope>
    <source>
        <strain evidence="5 6">Bristol N2</strain>
    </source>
</reference>
<feature type="domain" description="UBC core" evidence="4">
    <location>
        <begin position="1"/>
        <end position="163"/>
    </location>
</feature>
<dbReference type="InParanoid" id="Q17720"/>
<dbReference type="Pfam" id="PF00179">
    <property type="entry name" value="UQ_con"/>
    <property type="match status" value="1"/>
</dbReference>
<dbReference type="OMA" id="ALSECEW"/>
<dbReference type="SMR" id="Q17720"/>
<dbReference type="InterPro" id="IPR000608">
    <property type="entry name" value="UBC"/>
</dbReference>
<dbReference type="IntAct" id="Q17720">
    <property type="interactions" value="1"/>
</dbReference>
<dbReference type="PaxDb" id="6239-C06E2.7"/>
<dbReference type="Gene3D" id="1.10.8.10">
    <property type="entry name" value="DNA helicase RuvA subunit, C-terminal domain"/>
    <property type="match status" value="1"/>
</dbReference>
<dbReference type="PIR" id="T15431">
    <property type="entry name" value="T15431"/>
</dbReference>
<name>Q17720_CAEEL</name>
<keyword evidence="6" id="KW-1185">Reference proteome</keyword>
<dbReference type="GO" id="GO:0000209">
    <property type="term" value="P:protein polyubiquitination"/>
    <property type="evidence" value="ECO:0000318"/>
    <property type="project" value="GO_Central"/>
</dbReference>
<sequence length="182" mass="20924">MNENQKRFLDDMEIAQQLYIIEMVNEEDKKITFHIAGPADTPYETGVFEVDLTFPDNYPNALPQIKFQTLIWNCAVEPSTGQVHIENYSRLNVSEALSYIEDLFRSIEVDEEVMFYKTARFWTTEFAGGRPLPDDDWQKKKVDSLIEMGFSRLESILALGGSDWNLADAAEQLLEGDEQAQE</sequence>
<dbReference type="GO" id="GO:0061631">
    <property type="term" value="F:ubiquitin conjugating enzyme activity"/>
    <property type="evidence" value="ECO:0000318"/>
    <property type="project" value="GO_Central"/>
</dbReference>
<dbReference type="GeneID" id="182322"/>
<dbReference type="FunFam" id="3.10.110.10:FF:000243">
    <property type="entry name" value="UBiquitin Conjugating enzyme"/>
    <property type="match status" value="1"/>
</dbReference>
<evidence type="ECO:0000313" key="6">
    <source>
        <dbReference type="Proteomes" id="UP000001940"/>
    </source>
</evidence>
<dbReference type="PROSITE" id="PS50127">
    <property type="entry name" value="UBC_2"/>
    <property type="match status" value="1"/>
</dbReference>
<evidence type="ECO:0000256" key="2">
    <source>
        <dbReference type="ARBA" id="ARBA00022840"/>
    </source>
</evidence>
<dbReference type="SMART" id="SM00212">
    <property type="entry name" value="UBCc"/>
    <property type="match status" value="1"/>
</dbReference>
<dbReference type="GO" id="GO:0005634">
    <property type="term" value="C:nucleus"/>
    <property type="evidence" value="ECO:0000318"/>
    <property type="project" value="GO_Central"/>
</dbReference>
<dbReference type="SUPFAM" id="SSF54495">
    <property type="entry name" value="UBC-like"/>
    <property type="match status" value="1"/>
</dbReference>
<gene>
    <name evidence="5 7" type="primary">ubc-22</name>
    <name evidence="7" type="ORF">C06E2.7</name>
    <name evidence="5" type="ORF">CELE_C06E2.7</name>
</gene>
<dbReference type="Bgee" id="WBGene00006717">
    <property type="expression patterns" value="Expressed in larva and 2 other cell types or tissues"/>
</dbReference>
<evidence type="ECO:0000259" key="4">
    <source>
        <dbReference type="PROSITE" id="PS50127"/>
    </source>
</evidence>
<dbReference type="Gene3D" id="3.10.110.10">
    <property type="entry name" value="Ubiquitin Conjugating Enzyme"/>
    <property type="match status" value="1"/>
</dbReference>
<dbReference type="FunCoup" id="Q17720">
    <property type="interactions" value="1247"/>
</dbReference>
<dbReference type="InterPro" id="IPR015940">
    <property type="entry name" value="UBA"/>
</dbReference>
<dbReference type="AGR" id="WB:WBGene00006717"/>
<dbReference type="AlphaFoldDB" id="Q17720"/>
<dbReference type="eggNOG" id="KOG0418">
    <property type="taxonomic scope" value="Eukaryota"/>
</dbReference>
<evidence type="ECO:0000313" key="7">
    <source>
        <dbReference type="WormBase" id="C06E2.7"/>
    </source>
</evidence>
<organism evidence="5 6">
    <name type="scientific">Caenorhabditis elegans</name>
    <dbReference type="NCBI Taxonomy" id="6239"/>
    <lineage>
        <taxon>Eukaryota</taxon>
        <taxon>Metazoa</taxon>
        <taxon>Ecdysozoa</taxon>
        <taxon>Nematoda</taxon>
        <taxon>Chromadorea</taxon>
        <taxon>Rhabditida</taxon>
        <taxon>Rhabditina</taxon>
        <taxon>Rhabditomorpha</taxon>
        <taxon>Rhabditoidea</taxon>
        <taxon>Rhabditidae</taxon>
        <taxon>Peloderinae</taxon>
        <taxon>Caenorhabditis</taxon>
    </lineage>
</organism>
<keyword evidence="1" id="KW-0547">Nucleotide-binding</keyword>
<dbReference type="CTD" id="182322"/>
<dbReference type="EMBL" id="BX284606">
    <property type="protein sequence ID" value="CCD63326.1"/>
    <property type="molecule type" value="Genomic_DNA"/>
</dbReference>
<dbReference type="KEGG" id="cel:CELE_C06E2.7"/>
<dbReference type="WormBase" id="C06E2.7">
    <property type="protein sequence ID" value="CE35385"/>
    <property type="gene ID" value="WBGene00006717"/>
    <property type="gene designation" value="ubc-22"/>
</dbReference>
<dbReference type="CDD" id="cd00195">
    <property type="entry name" value="UBCc_UEV"/>
    <property type="match status" value="1"/>
</dbReference>
<dbReference type="InterPro" id="IPR009060">
    <property type="entry name" value="UBA-like_sf"/>
</dbReference>
<accession>Q17720</accession>